<gene>
    <name evidence="4 5 6 7" type="primary">LOC110777466</name>
</gene>
<evidence type="ECO:0000313" key="7">
    <source>
        <dbReference type="RefSeq" id="XP_056689056.1"/>
    </source>
</evidence>
<dbReference type="RefSeq" id="XP_021837765.2">
    <property type="nucleotide sequence ID" value="XM_021982073.2"/>
</dbReference>
<name>A0A9R0HVU2_SPIOL</name>
<evidence type="ECO:0000313" key="3">
    <source>
        <dbReference type="Proteomes" id="UP000813463"/>
    </source>
</evidence>
<dbReference type="AlphaFoldDB" id="A0A9R0HVU2"/>
<evidence type="ECO:0000313" key="6">
    <source>
        <dbReference type="RefSeq" id="XP_021837768.2"/>
    </source>
</evidence>
<feature type="region of interest" description="Disordered" evidence="2">
    <location>
        <begin position="128"/>
        <end position="151"/>
    </location>
</feature>
<feature type="region of interest" description="Disordered" evidence="2">
    <location>
        <begin position="1"/>
        <end position="84"/>
    </location>
</feature>
<evidence type="ECO:0000256" key="1">
    <source>
        <dbReference type="ARBA" id="ARBA00034773"/>
    </source>
</evidence>
<dbReference type="Pfam" id="PF04520">
    <property type="entry name" value="Senescence_reg"/>
    <property type="match status" value="2"/>
</dbReference>
<protein>
    <submittedName>
        <fullName evidence="4 5">Protein S40-6</fullName>
    </submittedName>
</protein>
<dbReference type="GO" id="GO:0010150">
    <property type="term" value="P:leaf senescence"/>
    <property type="evidence" value="ECO:0007669"/>
    <property type="project" value="UniProtKB-ARBA"/>
</dbReference>
<evidence type="ECO:0000313" key="4">
    <source>
        <dbReference type="RefSeq" id="XP_021837765.2"/>
    </source>
</evidence>
<dbReference type="KEGG" id="soe:110777466"/>
<organism evidence="3 6">
    <name type="scientific">Spinacia oleracea</name>
    <name type="common">Spinach</name>
    <dbReference type="NCBI Taxonomy" id="3562"/>
    <lineage>
        <taxon>Eukaryota</taxon>
        <taxon>Viridiplantae</taxon>
        <taxon>Streptophyta</taxon>
        <taxon>Embryophyta</taxon>
        <taxon>Tracheophyta</taxon>
        <taxon>Spermatophyta</taxon>
        <taxon>Magnoliopsida</taxon>
        <taxon>eudicotyledons</taxon>
        <taxon>Gunneridae</taxon>
        <taxon>Pentapetalae</taxon>
        <taxon>Caryophyllales</taxon>
        <taxon>Chenopodiaceae</taxon>
        <taxon>Chenopodioideae</taxon>
        <taxon>Anserineae</taxon>
        <taxon>Spinacia</taxon>
    </lineage>
</organism>
<dbReference type="PANTHER" id="PTHR33083">
    <property type="entry name" value="EXPRESSED PROTEIN"/>
    <property type="match status" value="1"/>
</dbReference>
<accession>A0A9R0HVU2</accession>
<dbReference type="GeneID" id="110777466"/>
<reference evidence="4 5" key="2">
    <citation type="submission" date="2025-05" db="UniProtKB">
        <authorList>
            <consortium name="RefSeq"/>
        </authorList>
    </citation>
    <scope>IDENTIFICATION</scope>
    <source>
        <tissue evidence="4 5">Leaf</tissue>
    </source>
</reference>
<feature type="compositionally biased region" description="Acidic residues" evidence="2">
    <location>
        <begin position="133"/>
        <end position="148"/>
    </location>
</feature>
<dbReference type="InterPro" id="IPR007608">
    <property type="entry name" value="Senescence_reg_S40"/>
</dbReference>
<feature type="compositionally biased region" description="Polar residues" evidence="2">
    <location>
        <begin position="38"/>
        <end position="56"/>
    </location>
</feature>
<evidence type="ECO:0000256" key="2">
    <source>
        <dbReference type="SAM" id="MobiDB-lite"/>
    </source>
</evidence>
<proteinExistence type="inferred from homology"/>
<evidence type="ECO:0000313" key="5">
    <source>
        <dbReference type="RefSeq" id="XP_021837766.2"/>
    </source>
</evidence>
<reference evidence="3" key="1">
    <citation type="journal article" date="2021" name="Nat. Commun.">
        <title>Genomic analyses provide insights into spinach domestication and the genetic basis of agronomic traits.</title>
        <authorList>
            <person name="Cai X."/>
            <person name="Sun X."/>
            <person name="Xu C."/>
            <person name="Sun H."/>
            <person name="Wang X."/>
            <person name="Ge C."/>
            <person name="Zhang Z."/>
            <person name="Wang Q."/>
            <person name="Fei Z."/>
            <person name="Jiao C."/>
            <person name="Wang Q."/>
        </authorList>
    </citation>
    <scope>NUCLEOTIDE SEQUENCE [LARGE SCALE GENOMIC DNA]</scope>
    <source>
        <strain evidence="3">cv. Varoflay</strain>
    </source>
</reference>
<comment type="similarity">
    <text evidence="1">Belongs to the senescence regulator S40 family.</text>
</comment>
<keyword evidence="3" id="KW-1185">Reference proteome</keyword>
<feature type="compositionally biased region" description="Low complexity" evidence="2">
    <location>
        <begin position="63"/>
        <end position="82"/>
    </location>
</feature>
<sequence length="198" mass="21776">MAGRHGRKYVKDEEFEEEEVWGVMEENSSPKLRKLPLKSSSATKHFTAVTGGNNSAARMIPRSSTSSSSLLSSPSSCGKQSSAPMDIPDWSKIYGKKNNGASSWVDYNNAVVTTHDVYYGHGCHGHVNHGDGSDEDEDGDKDDDDDDNMVPPHEYLAKRLARSKISSFSVYEGIGRTLKGRDLCKVRNSILTKTGFLE</sequence>
<dbReference type="PANTHER" id="PTHR33083:SF103">
    <property type="entry name" value="SENESCENCE REGULATOR"/>
    <property type="match status" value="1"/>
</dbReference>
<dbReference type="Proteomes" id="UP000813463">
    <property type="component" value="Chromosome 6"/>
</dbReference>
<dbReference type="RefSeq" id="XP_021837766.2">
    <property type="nucleotide sequence ID" value="XM_021982074.2"/>
</dbReference>
<dbReference type="RefSeq" id="XP_056689056.1">
    <property type="nucleotide sequence ID" value="XM_056833078.1"/>
</dbReference>
<dbReference type="RefSeq" id="XP_021837768.2">
    <property type="nucleotide sequence ID" value="XM_021982076.2"/>
</dbReference>